<feature type="compositionally biased region" description="Basic residues" evidence="1">
    <location>
        <begin position="52"/>
        <end position="62"/>
    </location>
</feature>
<proteinExistence type="predicted"/>
<organism evidence="2">
    <name type="scientific">Zea mays</name>
    <name type="common">Maize</name>
    <dbReference type="NCBI Taxonomy" id="4577"/>
    <lineage>
        <taxon>Eukaryota</taxon>
        <taxon>Viridiplantae</taxon>
        <taxon>Streptophyta</taxon>
        <taxon>Embryophyta</taxon>
        <taxon>Tracheophyta</taxon>
        <taxon>Spermatophyta</taxon>
        <taxon>Magnoliopsida</taxon>
        <taxon>Liliopsida</taxon>
        <taxon>Poales</taxon>
        <taxon>Poaceae</taxon>
        <taxon>PACMAD clade</taxon>
        <taxon>Panicoideae</taxon>
        <taxon>Andropogonodae</taxon>
        <taxon>Andropogoneae</taxon>
        <taxon>Tripsacinae</taxon>
        <taxon>Zea</taxon>
    </lineage>
</organism>
<accession>A0A1D6JI64</accession>
<dbReference type="EMBL" id="CM000786">
    <property type="protein sequence ID" value="AQK47296.1"/>
    <property type="molecule type" value="Genomic_DNA"/>
</dbReference>
<dbReference type="AlphaFoldDB" id="A0A1D6JI64"/>
<dbReference type="eggNOG" id="KOG1039">
    <property type="taxonomic scope" value="Eukaryota"/>
</dbReference>
<feature type="compositionally biased region" description="Basic and acidic residues" evidence="1">
    <location>
        <begin position="21"/>
        <end position="45"/>
    </location>
</feature>
<evidence type="ECO:0000256" key="1">
    <source>
        <dbReference type="SAM" id="MobiDB-lite"/>
    </source>
</evidence>
<feature type="region of interest" description="Disordered" evidence="1">
    <location>
        <begin position="104"/>
        <end position="141"/>
    </location>
</feature>
<sequence length="179" mass="19192">MCALHCCSCYLSLPDATAQGDQRRGRPEAEGGVHGEVPEEGRGRGQEAGFGGRHRKGGRVRHLHGDERQGGAAQLQPCHVHQVLPPMAIKIAILPLLSGQPETSELRGPVDAHRLPGRGRHGDGDEGEHQASVHVRREAAPRRPGQHLLRLRFSCKIAGASCSVAAHHLCCAVLCCVVF</sequence>
<name>A0A1D6JI64_MAIZE</name>
<feature type="region of interest" description="Disordered" evidence="1">
    <location>
        <begin position="17"/>
        <end position="72"/>
    </location>
</feature>
<dbReference type="PaxDb" id="4577-GRMZM2G440259_P03"/>
<reference evidence="2" key="1">
    <citation type="submission" date="2015-12" db="EMBL/GenBank/DDBJ databases">
        <title>Update maize B73 reference genome by single molecule sequencing technologies.</title>
        <authorList>
            <consortium name="Maize Genome Sequencing Project"/>
            <person name="Ware D."/>
        </authorList>
    </citation>
    <scope>NUCLEOTIDE SEQUENCE</scope>
    <source>
        <tissue evidence="2">Seedling</tissue>
    </source>
</reference>
<protein>
    <submittedName>
        <fullName evidence="2">Putative RING zinc finger domain superfamily protein</fullName>
    </submittedName>
</protein>
<gene>
    <name evidence="2" type="ORF">ZEAMMB73_Zm00001d026633</name>
</gene>
<evidence type="ECO:0000313" key="2">
    <source>
        <dbReference type="EMBL" id="AQK47296.1"/>
    </source>
</evidence>